<dbReference type="Pfam" id="PF01593">
    <property type="entry name" value="Amino_oxidase"/>
    <property type="match status" value="1"/>
</dbReference>
<dbReference type="SUPFAM" id="SSF51905">
    <property type="entry name" value="FAD/NAD(P)-binding domain"/>
    <property type="match status" value="1"/>
</dbReference>
<dbReference type="GO" id="GO:0016491">
    <property type="term" value="F:oxidoreductase activity"/>
    <property type="evidence" value="ECO:0007669"/>
    <property type="project" value="InterPro"/>
</dbReference>
<sequence length="426" mass="46584">MDDSHIVVVGAGLAGLVAARHLAADGADVTVVERRDEVGGRVRTRTKDGFTLDRGFQVLLTDYPSVRRELDLDALDLRRFTPGATLCRPSRRSVLSDPLRDIESVVDSLRNPEITTSDKLRTLALRQDVSTRDEAEIFDGPDRSIRAHLRDWGFSEDYIEHFVAPFYGGITLDRSLSTSKRVFEYTFKMLSTGSTAVPAAGMQAIPEQLADSARDEGATIRLGERVESVQSDADGAVVTTGRESIEADALVVATDPKEARRLTGVESIPTDARGCVTQYYTLPSGSGLDAGKRIMLNVADPDPNTIVPLSTVAPEYAPGGTELLNATFLGSAVQDESEDSLFEKTRRTLEAWYPERYFDDLELLHTDYVSFAQFSQPPGVHDSLPGARDPNGRTYLAGDYTAWSSIHGAMRSGREAADAIRRDLPN</sequence>
<reference evidence="2 3" key="1">
    <citation type="submission" date="2016-10" db="EMBL/GenBank/DDBJ databases">
        <authorList>
            <person name="de Groot N.N."/>
        </authorList>
    </citation>
    <scope>NUCLEOTIDE SEQUENCE [LARGE SCALE GENOMIC DNA]</scope>
    <source>
        <strain evidence="2 3">CDM_5</strain>
    </source>
</reference>
<dbReference type="InterPro" id="IPR036188">
    <property type="entry name" value="FAD/NAD-bd_sf"/>
</dbReference>
<name>A0A1H7H0J8_HALLR</name>
<dbReference type="Proteomes" id="UP000183894">
    <property type="component" value="Unassembled WGS sequence"/>
</dbReference>
<dbReference type="Gene3D" id="3.50.50.60">
    <property type="entry name" value="FAD/NAD(P)-binding domain"/>
    <property type="match status" value="1"/>
</dbReference>
<dbReference type="EMBL" id="FOAD01000001">
    <property type="protein sequence ID" value="SEK43267.1"/>
    <property type="molecule type" value="Genomic_DNA"/>
</dbReference>
<dbReference type="RefSeq" id="WP_074791669.1">
    <property type="nucleotide sequence ID" value="NZ_FOAD01000001.1"/>
</dbReference>
<evidence type="ECO:0000259" key="1">
    <source>
        <dbReference type="Pfam" id="PF01593"/>
    </source>
</evidence>
<dbReference type="InterPro" id="IPR002937">
    <property type="entry name" value="Amino_oxidase"/>
</dbReference>
<feature type="domain" description="Amine oxidase" evidence="1">
    <location>
        <begin position="13"/>
        <end position="420"/>
    </location>
</feature>
<dbReference type="AlphaFoldDB" id="A0A1H7H0J8"/>
<proteinExistence type="predicted"/>
<dbReference type="PANTHER" id="PTHR42841">
    <property type="entry name" value="AMINE OXIDASE"/>
    <property type="match status" value="1"/>
</dbReference>
<dbReference type="PRINTS" id="PR00419">
    <property type="entry name" value="ADXRDTASE"/>
</dbReference>
<accession>A0A1H7H0J8</accession>
<organism evidence="2 3">
    <name type="scientific">Haloferax larsenii</name>
    <dbReference type="NCBI Taxonomy" id="302484"/>
    <lineage>
        <taxon>Archaea</taxon>
        <taxon>Methanobacteriati</taxon>
        <taxon>Methanobacteriota</taxon>
        <taxon>Stenosarchaea group</taxon>
        <taxon>Halobacteria</taxon>
        <taxon>Halobacteriales</taxon>
        <taxon>Haloferacaceae</taxon>
        <taxon>Haloferax</taxon>
    </lineage>
</organism>
<protein>
    <submittedName>
        <fullName evidence="2">Phytoene dehydrogenase-related protein</fullName>
    </submittedName>
</protein>
<gene>
    <name evidence="2" type="ORF">SAMN04488691_101441</name>
</gene>
<evidence type="ECO:0000313" key="2">
    <source>
        <dbReference type="EMBL" id="SEK43267.1"/>
    </source>
</evidence>
<evidence type="ECO:0000313" key="3">
    <source>
        <dbReference type="Proteomes" id="UP000183894"/>
    </source>
</evidence>
<dbReference type="OrthoDB" id="202781at2157"/>